<proteinExistence type="predicted"/>
<evidence type="ECO:0000313" key="2">
    <source>
        <dbReference type="Proteomes" id="UP000643405"/>
    </source>
</evidence>
<protein>
    <submittedName>
        <fullName evidence="1">Uncharacterized protein</fullName>
    </submittedName>
</protein>
<dbReference type="RefSeq" id="WP_188162892.1">
    <property type="nucleotide sequence ID" value="NZ_JACVVX010000001.1"/>
</dbReference>
<dbReference type="Proteomes" id="UP000643405">
    <property type="component" value="Unassembled WGS sequence"/>
</dbReference>
<accession>A0A8J6PQY4</accession>
<reference evidence="1" key="1">
    <citation type="submission" date="2020-09" db="EMBL/GenBank/DDBJ databases">
        <title>Genome seq and assembly of Tianweitania sp.</title>
        <authorList>
            <person name="Chhetri G."/>
        </authorList>
    </citation>
    <scope>NUCLEOTIDE SEQUENCE</scope>
    <source>
        <strain evidence="1">Rool2</strain>
    </source>
</reference>
<dbReference type="AlphaFoldDB" id="A0A8J6PQY4"/>
<name>A0A8J6PQY4_9HYPH</name>
<evidence type="ECO:0000313" key="1">
    <source>
        <dbReference type="EMBL" id="MBD0413459.1"/>
    </source>
</evidence>
<keyword evidence="2" id="KW-1185">Reference proteome</keyword>
<comment type="caution">
    <text evidence="1">The sequence shown here is derived from an EMBL/GenBank/DDBJ whole genome shotgun (WGS) entry which is preliminary data.</text>
</comment>
<gene>
    <name evidence="1" type="ORF">ICI42_02155</name>
</gene>
<organism evidence="1 2">
    <name type="scientific">Oryzicola mucosus</name>
    <dbReference type="NCBI Taxonomy" id="2767425"/>
    <lineage>
        <taxon>Bacteria</taxon>
        <taxon>Pseudomonadati</taxon>
        <taxon>Pseudomonadota</taxon>
        <taxon>Alphaproteobacteria</taxon>
        <taxon>Hyphomicrobiales</taxon>
        <taxon>Phyllobacteriaceae</taxon>
        <taxon>Oryzicola</taxon>
    </lineage>
</organism>
<sequence length="48" mass="5014">MGTGSAASSFALQPFSRQRLIRAPALNEMVEVAAQLVAWSSPIGVAPE</sequence>
<dbReference type="EMBL" id="JACVVX010000001">
    <property type="protein sequence ID" value="MBD0413459.1"/>
    <property type="molecule type" value="Genomic_DNA"/>
</dbReference>